<sequence length="51" mass="5612">MTSRCATWAALSAALTFRLEMRSDRRKRVRSGLPLNSATCVELSGGSVLFH</sequence>
<dbReference type="Proteomes" id="UP000435112">
    <property type="component" value="Unassembled WGS sequence"/>
</dbReference>
<evidence type="ECO:0000313" key="3">
    <source>
        <dbReference type="EMBL" id="KAE9355262.1"/>
    </source>
</evidence>
<dbReference type="EMBL" id="QXFT01000097">
    <property type="protein sequence ID" value="KAE9355262.1"/>
    <property type="molecule type" value="Genomic_DNA"/>
</dbReference>
<organism evidence="1 6">
    <name type="scientific">Phytophthora rubi</name>
    <dbReference type="NCBI Taxonomy" id="129364"/>
    <lineage>
        <taxon>Eukaryota</taxon>
        <taxon>Sar</taxon>
        <taxon>Stramenopiles</taxon>
        <taxon>Oomycota</taxon>
        <taxon>Peronosporomycetes</taxon>
        <taxon>Peronosporales</taxon>
        <taxon>Peronosporaceae</taxon>
        <taxon>Phytophthora</taxon>
    </lineage>
</organism>
<evidence type="ECO:0000313" key="2">
    <source>
        <dbReference type="EMBL" id="KAE9052489.1"/>
    </source>
</evidence>
<name>A0A6A3NYE9_9STRA</name>
<dbReference type="Proteomes" id="UP000429607">
    <property type="component" value="Unassembled WGS sequence"/>
</dbReference>
<evidence type="ECO:0000313" key="6">
    <source>
        <dbReference type="Proteomes" id="UP000435112"/>
    </source>
</evidence>
<dbReference type="EMBL" id="QXFU01000013">
    <property type="protein sequence ID" value="KAE9048246.1"/>
    <property type="molecule type" value="Genomic_DNA"/>
</dbReference>
<protein>
    <submittedName>
        <fullName evidence="1">Uncharacterized protein</fullName>
    </submittedName>
</protein>
<evidence type="ECO:0000313" key="1">
    <source>
        <dbReference type="EMBL" id="KAE9048246.1"/>
    </source>
</evidence>
<keyword evidence="5" id="KW-1185">Reference proteome</keyword>
<comment type="caution">
    <text evidence="1">The sequence shown here is derived from an EMBL/GenBank/DDBJ whole genome shotgun (WGS) entry which is preliminary data.</text>
</comment>
<accession>A0A6A3NYE9</accession>
<evidence type="ECO:0000313" key="4">
    <source>
        <dbReference type="Proteomes" id="UP000429607"/>
    </source>
</evidence>
<dbReference type="AlphaFoldDB" id="A0A6A3NYE9"/>
<reference evidence="4 6" key="1">
    <citation type="submission" date="2018-09" db="EMBL/GenBank/DDBJ databases">
        <title>Genomic investigation of the strawberry pathogen Phytophthora fragariae indicates pathogenicity is determined by transcriptional variation in three key races.</title>
        <authorList>
            <person name="Adams T.M."/>
            <person name="Armitage A.D."/>
            <person name="Sobczyk M.K."/>
            <person name="Bates H.J."/>
            <person name="Dunwell J.M."/>
            <person name="Nellist C.F."/>
            <person name="Harrison R.J."/>
        </authorList>
    </citation>
    <scope>NUCLEOTIDE SEQUENCE [LARGE SCALE GENOMIC DNA]</scope>
    <source>
        <strain evidence="2 4">SCRP249</strain>
        <strain evidence="1 6">SCRP324</strain>
        <strain evidence="3 5">SCRP333</strain>
    </source>
</reference>
<dbReference type="EMBL" id="QXFV01000011">
    <property type="protein sequence ID" value="KAE9052489.1"/>
    <property type="molecule type" value="Genomic_DNA"/>
</dbReference>
<evidence type="ECO:0000313" key="5">
    <source>
        <dbReference type="Proteomes" id="UP000434957"/>
    </source>
</evidence>
<gene>
    <name evidence="2" type="ORF">PR001_g465</name>
    <name evidence="1" type="ORF">PR002_g554</name>
    <name evidence="3" type="ORF">PR003_g2934</name>
</gene>
<proteinExistence type="predicted"/>
<dbReference type="Proteomes" id="UP000434957">
    <property type="component" value="Unassembled WGS sequence"/>
</dbReference>